<dbReference type="RefSeq" id="WP_145390412.1">
    <property type="nucleotide sequence ID" value="NZ_CP037423.1"/>
</dbReference>
<keyword evidence="1" id="KW-0175">Coiled coil</keyword>
<dbReference type="KEGG" id="snep:Enr13x_61840"/>
<sequence length="716" mass="77494">MPHPSHPFPAGRSRGDRLDVRDVLVAVSAMICMAGGSVHAQLPEIGLRALSQSFVAPGESYEVSIAEGANTEEVRELVFSHPGITATLLSGPARPLTKIEAPRYGSFSVKVAPEVPEGRYEARAVGRFGISNPRSIVVQKEIRIVPSVGADASTPTPLQLGLTHCRRVSPQRRDFYSFDATAGKQYSVRVIAQAIDSQLIGAVSITDAKGRTLDSAIGSDHSDVQLTLTATDSGPLTVAVHDALFRGGAAYRYGLLVTEGMSTLPHLRTEFPKSVSVVTRDPVAVDETDVPVELTVPACVEASFDSSSDTDQYLCKLSKGKPVLIEVISDRIGQPTDARLIIDRSVVDASGTQTWQRVATAEDGPNLSDSVIRLVTGDPVLRFQPPEDGDYRITVADLDTGRSLGERQRYQLAIGPPHKDWQLLAYHVYPHKDPNTSQPSGTHLMRGGARTIRVFVIRNQMSAPIRVSIPQLPPGLVCRPAWIAANQNHTDLVITASDQAPTRHSPLQVVGEATHDGENQTRQARAASVIWQRDGYRPTAHTRLTDQLMVGSSDLDTCPISIEPTSQDVVVAKKGTKVTVPIKVTRRGGGSEAIVLRAQHLPPGVGAADLTIAKDKSEAEWTIDVKNNAAVGSYSFWGQGETKVKFSVNPQGLTRETQYRDALKTIRADPNRSGDHQEIDKAIAETEKRIEAIKKQVAAKDLTIYVPMSLITLEVQ</sequence>
<protein>
    <submittedName>
        <fullName evidence="2">Uncharacterized protein</fullName>
    </submittedName>
</protein>
<evidence type="ECO:0000313" key="2">
    <source>
        <dbReference type="EMBL" id="QDV46275.1"/>
    </source>
</evidence>
<proteinExistence type="predicted"/>
<dbReference type="EMBL" id="CP037423">
    <property type="protein sequence ID" value="QDV46275.1"/>
    <property type="molecule type" value="Genomic_DNA"/>
</dbReference>
<name>A0A518HZK0_9BACT</name>
<organism evidence="2 3">
    <name type="scientific">Stieleria neptunia</name>
    <dbReference type="NCBI Taxonomy" id="2527979"/>
    <lineage>
        <taxon>Bacteria</taxon>
        <taxon>Pseudomonadati</taxon>
        <taxon>Planctomycetota</taxon>
        <taxon>Planctomycetia</taxon>
        <taxon>Pirellulales</taxon>
        <taxon>Pirellulaceae</taxon>
        <taxon>Stieleria</taxon>
    </lineage>
</organism>
<dbReference type="Gene3D" id="2.60.120.380">
    <property type="match status" value="1"/>
</dbReference>
<keyword evidence="3" id="KW-1185">Reference proteome</keyword>
<dbReference type="Proteomes" id="UP000319004">
    <property type="component" value="Chromosome"/>
</dbReference>
<evidence type="ECO:0000313" key="3">
    <source>
        <dbReference type="Proteomes" id="UP000319004"/>
    </source>
</evidence>
<accession>A0A518HZK0</accession>
<feature type="coiled-coil region" evidence="1">
    <location>
        <begin position="676"/>
        <end position="703"/>
    </location>
</feature>
<dbReference type="OrthoDB" id="237792at2"/>
<dbReference type="AlphaFoldDB" id="A0A518HZK0"/>
<evidence type="ECO:0000256" key="1">
    <source>
        <dbReference type="SAM" id="Coils"/>
    </source>
</evidence>
<gene>
    <name evidence="2" type="ORF">Enr13x_61840</name>
</gene>
<reference evidence="2 3" key="1">
    <citation type="submission" date="2019-03" db="EMBL/GenBank/DDBJ databases">
        <title>Deep-cultivation of Planctomycetes and their phenomic and genomic characterization uncovers novel biology.</title>
        <authorList>
            <person name="Wiegand S."/>
            <person name="Jogler M."/>
            <person name="Boedeker C."/>
            <person name="Pinto D."/>
            <person name="Vollmers J."/>
            <person name="Rivas-Marin E."/>
            <person name="Kohn T."/>
            <person name="Peeters S.H."/>
            <person name="Heuer A."/>
            <person name="Rast P."/>
            <person name="Oberbeckmann S."/>
            <person name="Bunk B."/>
            <person name="Jeske O."/>
            <person name="Meyerdierks A."/>
            <person name="Storesund J.E."/>
            <person name="Kallscheuer N."/>
            <person name="Luecker S."/>
            <person name="Lage O.M."/>
            <person name="Pohl T."/>
            <person name="Merkel B.J."/>
            <person name="Hornburger P."/>
            <person name="Mueller R.-W."/>
            <person name="Bruemmer F."/>
            <person name="Labrenz M."/>
            <person name="Spormann A.M."/>
            <person name="Op den Camp H."/>
            <person name="Overmann J."/>
            <person name="Amann R."/>
            <person name="Jetten M.S.M."/>
            <person name="Mascher T."/>
            <person name="Medema M.H."/>
            <person name="Devos D.P."/>
            <person name="Kaster A.-K."/>
            <person name="Ovreas L."/>
            <person name="Rohde M."/>
            <person name="Galperin M.Y."/>
            <person name="Jogler C."/>
        </authorList>
    </citation>
    <scope>NUCLEOTIDE SEQUENCE [LARGE SCALE GENOMIC DNA]</scope>
    <source>
        <strain evidence="2 3">Enr13</strain>
    </source>
</reference>